<protein>
    <recommendedName>
        <fullName evidence="7">ABC-2 type transporter transmembrane domain-containing protein</fullName>
    </recommendedName>
</protein>
<dbReference type="Pfam" id="PF12698">
    <property type="entry name" value="ABC2_membrane_3"/>
    <property type="match status" value="1"/>
</dbReference>
<dbReference type="PANTHER" id="PTHR30294:SF47">
    <property type="entry name" value="INNER MEMBRANE TRANSPORT PERMEASE YHHJ"/>
    <property type="match status" value="1"/>
</dbReference>
<keyword evidence="5 6" id="KW-0472">Membrane</keyword>
<evidence type="ECO:0000256" key="5">
    <source>
        <dbReference type="ARBA" id="ARBA00023136"/>
    </source>
</evidence>
<evidence type="ECO:0000313" key="8">
    <source>
        <dbReference type="EMBL" id="EHB91992.1"/>
    </source>
</evidence>
<feature type="transmembrane region" description="Helical" evidence="6">
    <location>
        <begin position="269"/>
        <end position="293"/>
    </location>
</feature>
<evidence type="ECO:0000256" key="4">
    <source>
        <dbReference type="ARBA" id="ARBA00022989"/>
    </source>
</evidence>
<keyword evidence="3 6" id="KW-0812">Transmembrane</keyword>
<dbReference type="EMBL" id="ADLD01000013">
    <property type="protein sequence ID" value="EHB91992.1"/>
    <property type="molecule type" value="Genomic_DNA"/>
</dbReference>
<feature type="transmembrane region" description="Helical" evidence="6">
    <location>
        <begin position="326"/>
        <end position="345"/>
    </location>
</feature>
<dbReference type="STRING" id="742725.HMPREF9450_02041"/>
<comment type="subcellular location">
    <subcellularLocation>
        <location evidence="1">Cell membrane</location>
        <topology evidence="1">Multi-pass membrane protein</topology>
    </subcellularLocation>
</comment>
<dbReference type="Proteomes" id="UP000006008">
    <property type="component" value="Unassembled WGS sequence"/>
</dbReference>
<organism evidence="8 9">
    <name type="scientific">Alistipes indistinctus YIT 12060</name>
    <dbReference type="NCBI Taxonomy" id="742725"/>
    <lineage>
        <taxon>Bacteria</taxon>
        <taxon>Pseudomonadati</taxon>
        <taxon>Bacteroidota</taxon>
        <taxon>Bacteroidia</taxon>
        <taxon>Bacteroidales</taxon>
        <taxon>Rikenellaceae</taxon>
        <taxon>Alistipes</taxon>
    </lineage>
</organism>
<dbReference type="GO" id="GO:0005886">
    <property type="term" value="C:plasma membrane"/>
    <property type="evidence" value="ECO:0007669"/>
    <property type="project" value="UniProtKB-SubCell"/>
</dbReference>
<evidence type="ECO:0000259" key="7">
    <source>
        <dbReference type="Pfam" id="PF12698"/>
    </source>
</evidence>
<gene>
    <name evidence="8" type="ORF">HMPREF9450_02041</name>
</gene>
<dbReference type="InterPro" id="IPR051449">
    <property type="entry name" value="ABC-2_transporter_component"/>
</dbReference>
<dbReference type="RefSeq" id="WP_009134847.1">
    <property type="nucleotide sequence ID" value="NZ_CP102250.1"/>
</dbReference>
<dbReference type="HOGENOM" id="CLU_039483_10_2_10"/>
<evidence type="ECO:0000256" key="6">
    <source>
        <dbReference type="SAM" id="Phobius"/>
    </source>
</evidence>
<dbReference type="GeneID" id="92814934"/>
<reference evidence="8 9" key="1">
    <citation type="submission" date="2011-08" db="EMBL/GenBank/DDBJ databases">
        <title>The Genome Sequence of Alistipes indistinctus YIT 12060.</title>
        <authorList>
            <consortium name="The Broad Institute Genome Sequencing Platform"/>
            <person name="Earl A."/>
            <person name="Ward D."/>
            <person name="Feldgarden M."/>
            <person name="Gevers D."/>
            <person name="Morotomi M."/>
            <person name="Young S.K."/>
            <person name="Zeng Q."/>
            <person name="Gargeya S."/>
            <person name="Fitzgerald M."/>
            <person name="Haas B."/>
            <person name="Abouelleil A."/>
            <person name="Alvarado L."/>
            <person name="Arachchi H.M."/>
            <person name="Berlin A."/>
            <person name="Brown A."/>
            <person name="Chapman S.B."/>
            <person name="Chen Z."/>
            <person name="Dunbar C."/>
            <person name="Freedman E."/>
            <person name="Gearin G."/>
            <person name="Gellesch M."/>
            <person name="Goldberg J."/>
            <person name="Griggs A."/>
            <person name="Gujja S."/>
            <person name="Heiman D."/>
            <person name="Howarth C."/>
            <person name="Larson L."/>
            <person name="Lui A."/>
            <person name="MacDonald P.J.P."/>
            <person name="Montmayeur A."/>
            <person name="Murphy C."/>
            <person name="Neiman D."/>
            <person name="Pearson M."/>
            <person name="Priest M."/>
            <person name="Roberts A."/>
            <person name="Saif S."/>
            <person name="Shea T."/>
            <person name="Shenoy N."/>
            <person name="Sisk P."/>
            <person name="Stolte C."/>
            <person name="Sykes S."/>
            <person name="Wortman J."/>
            <person name="Nusbaum C."/>
            <person name="Birren B."/>
        </authorList>
    </citation>
    <scope>NUCLEOTIDE SEQUENCE [LARGE SCALE GENOMIC DNA]</scope>
    <source>
        <strain evidence="8 9">YIT 12060</strain>
    </source>
</reference>
<dbReference type="PATRIC" id="fig|742725.3.peg.2138"/>
<dbReference type="eggNOG" id="COG1511">
    <property type="taxonomic scope" value="Bacteria"/>
</dbReference>
<evidence type="ECO:0000256" key="3">
    <source>
        <dbReference type="ARBA" id="ARBA00022692"/>
    </source>
</evidence>
<keyword evidence="9" id="KW-1185">Reference proteome</keyword>
<dbReference type="InterPro" id="IPR013525">
    <property type="entry name" value="ABC2_TM"/>
</dbReference>
<keyword evidence="2" id="KW-1003">Cell membrane</keyword>
<evidence type="ECO:0000256" key="2">
    <source>
        <dbReference type="ARBA" id="ARBA00022475"/>
    </source>
</evidence>
<feature type="transmembrane region" description="Helical" evidence="6">
    <location>
        <begin position="357"/>
        <end position="375"/>
    </location>
</feature>
<dbReference type="GO" id="GO:0140359">
    <property type="term" value="F:ABC-type transporter activity"/>
    <property type="evidence" value="ECO:0007669"/>
    <property type="project" value="InterPro"/>
</dbReference>
<evidence type="ECO:0000313" key="9">
    <source>
        <dbReference type="Proteomes" id="UP000006008"/>
    </source>
</evidence>
<feature type="transmembrane region" description="Helical" evidence="6">
    <location>
        <begin position="231"/>
        <end position="257"/>
    </location>
</feature>
<keyword evidence="4 6" id="KW-1133">Transmembrane helix</keyword>
<proteinExistence type="predicted"/>
<dbReference type="AlphaFoldDB" id="G5H8V5"/>
<feature type="transmembrane region" description="Helical" evidence="6">
    <location>
        <begin position="299"/>
        <end position="319"/>
    </location>
</feature>
<dbReference type="OrthoDB" id="9811522at2"/>
<feature type="transmembrane region" description="Helical" evidence="6">
    <location>
        <begin position="24"/>
        <end position="43"/>
    </location>
</feature>
<feature type="domain" description="ABC-2 type transporter transmembrane" evidence="7">
    <location>
        <begin position="27"/>
        <end position="373"/>
    </location>
</feature>
<feature type="transmembrane region" description="Helical" evidence="6">
    <location>
        <begin position="188"/>
        <end position="211"/>
    </location>
</feature>
<name>G5H8V5_9BACT</name>
<accession>G5H8V5</accession>
<dbReference type="Gene3D" id="3.40.1710.10">
    <property type="entry name" value="abc type-2 transporter like domain"/>
    <property type="match status" value="1"/>
</dbReference>
<sequence length="391" mass="44118">MKLIRDFIAVLRRELGMFNSYKTFSRLSIGLPILSFVVFILLFRTGVPHDIPIAVYDPGNTPLSRQLSRMIDATPSARVAYHITDLAEGERMMKEGKIDAIVSIPRSLEKDIYSNKQSNVVAYINGLNLVKNGMLNRDIQTVVMTFSSGIQIQTLMKQGISEKEAYDLMMPIYFEKHILFNPFSNYEYYLLPSFLPLMLMLFTLLTTIFTIGVELKNSTAREWLATGGGNMLVALAGKLAPYTVIFFALCMLMNTCLFKFLSVPLQGNVMLLFVSGLVYVMVSQAIGVFMIAALSNLRLALSIGGGYSVLSFTFSGLTFPFMAMDLPLQIFGYIFPMTYYVEIFIDQAMRGAPVVNSFAYLGYMMLFLLLPLIMLPRMKKICTEEKYWGKL</sequence>
<comment type="caution">
    <text evidence="8">The sequence shown here is derived from an EMBL/GenBank/DDBJ whole genome shotgun (WGS) entry which is preliminary data.</text>
</comment>
<dbReference type="PANTHER" id="PTHR30294">
    <property type="entry name" value="MEMBRANE COMPONENT OF ABC TRANSPORTER YHHJ-RELATED"/>
    <property type="match status" value="1"/>
</dbReference>
<evidence type="ECO:0000256" key="1">
    <source>
        <dbReference type="ARBA" id="ARBA00004651"/>
    </source>
</evidence>